<reference evidence="2" key="1">
    <citation type="journal article" date="2023" name="IScience">
        <title>Live-bearing cockroach genome reveals convergent evolutionary mechanisms linked to viviparity in insects and beyond.</title>
        <authorList>
            <person name="Fouks B."/>
            <person name="Harrison M.C."/>
            <person name="Mikhailova A.A."/>
            <person name="Marchal E."/>
            <person name="English S."/>
            <person name="Carruthers M."/>
            <person name="Jennings E.C."/>
            <person name="Chiamaka E.L."/>
            <person name="Frigard R.A."/>
            <person name="Pippel M."/>
            <person name="Attardo G.M."/>
            <person name="Benoit J.B."/>
            <person name="Bornberg-Bauer E."/>
            <person name="Tobe S.S."/>
        </authorList>
    </citation>
    <scope>NUCLEOTIDE SEQUENCE</scope>
    <source>
        <strain evidence="2">Stay&amp;Tobe</strain>
    </source>
</reference>
<reference evidence="2" key="2">
    <citation type="submission" date="2023-05" db="EMBL/GenBank/DDBJ databases">
        <authorList>
            <person name="Fouks B."/>
        </authorList>
    </citation>
    <scope>NUCLEOTIDE SEQUENCE</scope>
    <source>
        <strain evidence="2">Stay&amp;Tobe</strain>
        <tissue evidence="2">Testes</tissue>
    </source>
</reference>
<evidence type="ECO:0000313" key="2">
    <source>
        <dbReference type="EMBL" id="KAJ9573552.1"/>
    </source>
</evidence>
<dbReference type="EMBL" id="JASPKZ010010696">
    <property type="protein sequence ID" value="KAJ9573552.1"/>
    <property type="molecule type" value="Genomic_DNA"/>
</dbReference>
<sequence length="234" mass="27224">MRETSHNKMLAKIIVAICIFQVTVGQEDPEQDLHDLIDRAYDEIAVYVNPLLERMQNFGTSFADEFQVLQQEYTDLRTYLTDVYYNQYYNGSNNIYHCYSYAMQDAFSVFQERDKELSALQQVLYNNFEAFYTDLKDVNEELHNLIRETEDSIVTCKQLSTTEEINACYDVITPTFDLMKEDILNRIIEIYNLGNDILLSSEEEKASLDAGNRELALSTTQTLNDQMVECIINV</sequence>
<dbReference type="Proteomes" id="UP001233999">
    <property type="component" value="Unassembled WGS sequence"/>
</dbReference>
<comment type="caution">
    <text evidence="2">The sequence shown here is derived from an EMBL/GenBank/DDBJ whole genome shotgun (WGS) entry which is preliminary data.</text>
</comment>
<gene>
    <name evidence="2" type="ORF">L9F63_009116</name>
</gene>
<name>A0AAD8E1Z7_DIPPU</name>
<keyword evidence="1" id="KW-0732">Signal</keyword>
<accession>A0AAD8E1Z7</accession>
<evidence type="ECO:0000313" key="3">
    <source>
        <dbReference type="Proteomes" id="UP001233999"/>
    </source>
</evidence>
<feature type="chain" id="PRO_5041970437" evidence="1">
    <location>
        <begin position="26"/>
        <end position="234"/>
    </location>
</feature>
<evidence type="ECO:0000256" key="1">
    <source>
        <dbReference type="SAM" id="SignalP"/>
    </source>
</evidence>
<keyword evidence="3" id="KW-1185">Reference proteome</keyword>
<proteinExistence type="predicted"/>
<protein>
    <submittedName>
        <fullName evidence="2">Uncharacterized protein</fullName>
    </submittedName>
</protein>
<feature type="signal peptide" evidence="1">
    <location>
        <begin position="1"/>
        <end position="25"/>
    </location>
</feature>
<dbReference type="AlphaFoldDB" id="A0AAD8E1Z7"/>
<organism evidence="2 3">
    <name type="scientific">Diploptera punctata</name>
    <name type="common">Pacific beetle cockroach</name>
    <dbReference type="NCBI Taxonomy" id="6984"/>
    <lineage>
        <taxon>Eukaryota</taxon>
        <taxon>Metazoa</taxon>
        <taxon>Ecdysozoa</taxon>
        <taxon>Arthropoda</taxon>
        <taxon>Hexapoda</taxon>
        <taxon>Insecta</taxon>
        <taxon>Pterygota</taxon>
        <taxon>Neoptera</taxon>
        <taxon>Polyneoptera</taxon>
        <taxon>Dictyoptera</taxon>
        <taxon>Blattodea</taxon>
        <taxon>Blaberoidea</taxon>
        <taxon>Blaberidae</taxon>
        <taxon>Diplopterinae</taxon>
        <taxon>Diploptera</taxon>
    </lineage>
</organism>